<dbReference type="HOGENOM" id="CLU_089574_12_0_4"/>
<proteinExistence type="predicted"/>
<feature type="signal peptide" evidence="1">
    <location>
        <begin position="1"/>
        <end position="22"/>
    </location>
</feature>
<accession>U5N632</accession>
<evidence type="ECO:0000313" key="3">
    <source>
        <dbReference type="EMBL" id="AGX86956.1"/>
    </source>
</evidence>
<dbReference type="SMART" id="SM00450">
    <property type="entry name" value="RHOD"/>
    <property type="match status" value="1"/>
</dbReference>
<reference evidence="3 4" key="1">
    <citation type="journal article" date="2013" name="Genome Biol.">
        <title>Genomic analysis reveals key aspects of prokaryotic symbiosis in the phototrophic consortium "Chlorochromatium aggregatum".</title>
        <authorList>
            <person name="Liu Z."/>
            <person name="Muller J."/>
            <person name="Li T."/>
            <person name="Alvey R.M."/>
            <person name="Vogl K."/>
            <person name="Frigaard N.U."/>
            <person name="Rockwell N.C."/>
            <person name="Boyd E.S."/>
            <person name="Tomsho L.P."/>
            <person name="Schuster S.C."/>
            <person name="Henke P."/>
            <person name="Rohde M."/>
            <person name="Overmann J."/>
            <person name="Bryant D.A."/>
        </authorList>
    </citation>
    <scope>NUCLEOTIDE SEQUENCE [LARGE SCALE GENOMIC DNA]</scope>
    <source>
        <strain evidence="3">CR</strain>
    </source>
</reference>
<dbReference type="OrthoDB" id="9784513at2"/>
<dbReference type="PATRIC" id="fig|946483.4.peg.853"/>
<evidence type="ECO:0000259" key="2">
    <source>
        <dbReference type="PROSITE" id="PS50206"/>
    </source>
</evidence>
<gene>
    <name evidence="3" type="ORF">Cenrod_0852</name>
</gene>
<dbReference type="EMBL" id="CP004885">
    <property type="protein sequence ID" value="AGX86956.1"/>
    <property type="molecule type" value="Genomic_DNA"/>
</dbReference>
<dbReference type="InterPro" id="IPR036873">
    <property type="entry name" value="Rhodanese-like_dom_sf"/>
</dbReference>
<dbReference type="eggNOG" id="COG0607">
    <property type="taxonomic scope" value="Bacteria"/>
</dbReference>
<dbReference type="InterPro" id="IPR001763">
    <property type="entry name" value="Rhodanese-like_dom"/>
</dbReference>
<name>U5N632_9BURK</name>
<feature type="chain" id="PRO_5004662832" evidence="1">
    <location>
        <begin position="23"/>
        <end position="154"/>
    </location>
</feature>
<dbReference type="KEGG" id="cbx:Cenrod_0852"/>
<organism evidence="3 4">
    <name type="scientific">Candidatus Symbiobacter mobilis CR</name>
    <dbReference type="NCBI Taxonomy" id="946483"/>
    <lineage>
        <taxon>Bacteria</taxon>
        <taxon>Pseudomonadati</taxon>
        <taxon>Pseudomonadota</taxon>
        <taxon>Betaproteobacteria</taxon>
        <taxon>Burkholderiales</taxon>
        <taxon>Comamonadaceae</taxon>
    </lineage>
</organism>
<evidence type="ECO:0000256" key="1">
    <source>
        <dbReference type="SAM" id="SignalP"/>
    </source>
</evidence>
<dbReference type="SUPFAM" id="SSF52821">
    <property type="entry name" value="Rhodanese/Cell cycle control phosphatase"/>
    <property type="match status" value="1"/>
</dbReference>
<sequence>MDKRGFIKVVSVAMLGAGLWFAAVAPSVAATTPPTLKGVTVVGPAEVKKIQDAGGAIIDTRVTVEFTEKTIKGAKGVFYREKSPKDVNFDASIDSFDLGKLPADKSVPVVFFCNGAECWKSYKAAVLALKAGHTKVYWFRDGLPAWIKAGLPTQ</sequence>
<feature type="domain" description="Rhodanese" evidence="2">
    <location>
        <begin position="51"/>
        <end position="154"/>
    </location>
</feature>
<dbReference type="STRING" id="946483.Cenrod_0852"/>
<dbReference type="Proteomes" id="UP000017184">
    <property type="component" value="Chromosome"/>
</dbReference>
<keyword evidence="1" id="KW-0732">Signal</keyword>
<protein>
    <submittedName>
        <fullName evidence="3">Rhodanese domain protein</fullName>
    </submittedName>
</protein>
<keyword evidence="4" id="KW-1185">Reference proteome</keyword>
<dbReference type="AlphaFoldDB" id="U5N632"/>
<dbReference type="PROSITE" id="PS50206">
    <property type="entry name" value="RHODANESE_3"/>
    <property type="match status" value="1"/>
</dbReference>
<dbReference type="RefSeq" id="WP_022771776.1">
    <property type="nucleotide sequence ID" value="NC_022576.1"/>
</dbReference>
<dbReference type="CDD" id="cd00158">
    <property type="entry name" value="RHOD"/>
    <property type="match status" value="1"/>
</dbReference>
<dbReference type="Gene3D" id="3.40.250.10">
    <property type="entry name" value="Rhodanese-like domain"/>
    <property type="match status" value="1"/>
</dbReference>
<dbReference type="Pfam" id="PF00581">
    <property type="entry name" value="Rhodanese"/>
    <property type="match status" value="1"/>
</dbReference>
<evidence type="ECO:0000313" key="4">
    <source>
        <dbReference type="Proteomes" id="UP000017184"/>
    </source>
</evidence>